<dbReference type="InterPro" id="IPR041194">
    <property type="entry name" value="GLD-3-like_KH5"/>
</dbReference>
<dbReference type="Pfam" id="PF17905">
    <property type="entry name" value="KH_GLD-3_4th"/>
    <property type="match status" value="1"/>
</dbReference>
<organism evidence="2">
    <name type="scientific">Anisakis simplex</name>
    <name type="common">Herring worm</name>
    <dbReference type="NCBI Taxonomy" id="6269"/>
    <lineage>
        <taxon>Eukaryota</taxon>
        <taxon>Metazoa</taxon>
        <taxon>Ecdysozoa</taxon>
        <taxon>Nematoda</taxon>
        <taxon>Chromadorea</taxon>
        <taxon>Rhabditida</taxon>
        <taxon>Spirurina</taxon>
        <taxon>Ascaridomorpha</taxon>
        <taxon>Ascaridoidea</taxon>
        <taxon>Anisakidae</taxon>
        <taxon>Anisakis</taxon>
        <taxon>Anisakis simplex complex</taxon>
    </lineage>
</organism>
<evidence type="ECO:0000259" key="1">
    <source>
        <dbReference type="Pfam" id="PF17905"/>
    </source>
</evidence>
<evidence type="ECO:0000313" key="2">
    <source>
        <dbReference type="WBParaSite" id="ASIM_0001960201-mRNA-1"/>
    </source>
</evidence>
<proteinExistence type="predicted"/>
<accession>A0A0M3KF43</accession>
<name>A0A0M3KF43_ANISI</name>
<dbReference type="Pfam" id="PF22801">
    <property type="entry name" value="KH_GLD-3_1st"/>
    <property type="match status" value="1"/>
</dbReference>
<dbReference type="WBParaSite" id="ASIM_0001960201-mRNA-1">
    <property type="protein sequence ID" value="ASIM_0001960201-mRNA-1"/>
    <property type="gene ID" value="ASIM_0001960201"/>
</dbReference>
<reference evidence="2" key="1">
    <citation type="submission" date="2017-02" db="UniProtKB">
        <authorList>
            <consortium name="WormBaseParasite"/>
        </authorList>
    </citation>
    <scope>IDENTIFICATION</scope>
</reference>
<dbReference type="Gene3D" id="3.30.310.270">
    <property type="match status" value="2"/>
</dbReference>
<protein>
    <submittedName>
        <fullName evidence="2">Defective in germ line development protein 3 (inferred by orthology to a C. elegans protein)</fullName>
    </submittedName>
</protein>
<dbReference type="AlphaFoldDB" id="A0A0M3KF43"/>
<sequence>LQYPMSADVTLNVEVPYDDHFDMIAHTDAWCQDDSIARIMNDTGVLILFPCGRVDSDEPIERVNTIKLRGPVAKVEEARRRLRDLCPVTIAIPLLDLKADLTIDGVKELIGKAIADKRIDSSHLEITVMQKSVDKEDHGWVCVVRGSLRWEDEIHDACVALRYLLFDTDDKKEHDPTSFYASQLDIPISQQLSVLGVRDAFLVRLVSNQTGALVCYPSPGNVTPEGQPVSMLYLRGPVKSILHARRYIQGLLPVQLFFDIEGCDLLERVDRAQRNITKRDDIFGVNITITASRIEGEQISEDDFMRHMVMIESGEFNLNNVYAFRHTLYRPGVLKEPTVITDQYNFFDPLVKELVFANNKVLFEVSSVTFPYSKGLFETHQPYFFVHNQYLKQGIKVKWSVNEWCMLRR</sequence>
<feature type="domain" description="Defective in germ line development protein 3-like KH5" evidence="1">
    <location>
        <begin position="251"/>
        <end position="324"/>
    </location>
</feature>